<sequence>MGDTKQVLIHSIKEWIAINSNILLLQKQLKELKDKKKNISSILIKIMESNEIDRVDINNGKLLYKKTKVKAPINKDYLLKMLDDYFKDNQEVDSNHICEFLLENRPIKENSVLVIKQNK</sequence>
<evidence type="ECO:0000313" key="1">
    <source>
        <dbReference type="EMBL" id="QHT01803.1"/>
    </source>
</evidence>
<proteinExistence type="predicted"/>
<dbReference type="EMBL" id="MN739381">
    <property type="protein sequence ID" value="QHT01803.1"/>
    <property type="molecule type" value="Genomic_DNA"/>
</dbReference>
<dbReference type="Pfam" id="PF19064">
    <property type="entry name" value="DUF5760"/>
    <property type="match status" value="1"/>
</dbReference>
<dbReference type="InterPro" id="IPR043918">
    <property type="entry name" value="DUF5760"/>
</dbReference>
<reference evidence="1" key="1">
    <citation type="journal article" date="2020" name="Nature">
        <title>Giant virus diversity and host interactions through global metagenomics.</title>
        <authorList>
            <person name="Schulz F."/>
            <person name="Roux S."/>
            <person name="Paez-Espino D."/>
            <person name="Jungbluth S."/>
            <person name="Walsh D.A."/>
            <person name="Denef V.J."/>
            <person name="McMahon K.D."/>
            <person name="Konstantinidis K.T."/>
            <person name="Eloe-Fadrosh E.A."/>
            <person name="Kyrpides N.C."/>
            <person name="Woyke T."/>
        </authorList>
    </citation>
    <scope>NUCLEOTIDE SEQUENCE</scope>
    <source>
        <strain evidence="1">GVMAG-M-3300020523-10</strain>
    </source>
</reference>
<name>A0A6C0CBT4_9ZZZZ</name>
<accession>A0A6C0CBT4</accession>
<dbReference type="AlphaFoldDB" id="A0A6C0CBT4"/>
<organism evidence="1">
    <name type="scientific">viral metagenome</name>
    <dbReference type="NCBI Taxonomy" id="1070528"/>
    <lineage>
        <taxon>unclassified sequences</taxon>
        <taxon>metagenomes</taxon>
        <taxon>organismal metagenomes</taxon>
    </lineage>
</organism>
<protein>
    <submittedName>
        <fullName evidence="1">Uncharacterized protein</fullName>
    </submittedName>
</protein>